<dbReference type="InterPro" id="IPR011611">
    <property type="entry name" value="PfkB_dom"/>
</dbReference>
<feature type="domain" description="Carbohydrate kinase PfkB" evidence="1">
    <location>
        <begin position="74"/>
        <end position="360"/>
    </location>
</feature>
<keyword evidence="3" id="KW-1185">Reference proteome</keyword>
<dbReference type="Pfam" id="PF00294">
    <property type="entry name" value="PfkB"/>
    <property type="match status" value="1"/>
</dbReference>
<accession>A0A8K0RZG9</accession>
<evidence type="ECO:0000259" key="1">
    <source>
        <dbReference type="Pfam" id="PF00294"/>
    </source>
</evidence>
<dbReference type="Gene3D" id="3.40.1190.20">
    <property type="match status" value="1"/>
</dbReference>
<dbReference type="SUPFAM" id="SSF53613">
    <property type="entry name" value="Ribokinase-like"/>
    <property type="match status" value="1"/>
</dbReference>
<gene>
    <name evidence="2" type="ORF">BKA59DRAFT_452960</name>
</gene>
<evidence type="ECO:0000313" key="2">
    <source>
        <dbReference type="EMBL" id="KAH7251721.1"/>
    </source>
</evidence>
<reference evidence="2" key="1">
    <citation type="journal article" date="2021" name="Nat. Commun.">
        <title>Genetic determinants of endophytism in the Arabidopsis root mycobiome.</title>
        <authorList>
            <person name="Mesny F."/>
            <person name="Miyauchi S."/>
            <person name="Thiergart T."/>
            <person name="Pickel B."/>
            <person name="Atanasova L."/>
            <person name="Karlsson M."/>
            <person name="Huettel B."/>
            <person name="Barry K.W."/>
            <person name="Haridas S."/>
            <person name="Chen C."/>
            <person name="Bauer D."/>
            <person name="Andreopoulos W."/>
            <person name="Pangilinan J."/>
            <person name="LaButti K."/>
            <person name="Riley R."/>
            <person name="Lipzen A."/>
            <person name="Clum A."/>
            <person name="Drula E."/>
            <person name="Henrissat B."/>
            <person name="Kohler A."/>
            <person name="Grigoriev I.V."/>
            <person name="Martin F.M."/>
            <person name="Hacquard S."/>
        </authorList>
    </citation>
    <scope>NUCLEOTIDE SEQUENCE</scope>
    <source>
        <strain evidence="2">MPI-SDFR-AT-0068</strain>
    </source>
</reference>
<dbReference type="InterPro" id="IPR029056">
    <property type="entry name" value="Ribokinase-like"/>
</dbReference>
<organism evidence="2 3">
    <name type="scientific">Fusarium tricinctum</name>
    <dbReference type="NCBI Taxonomy" id="61284"/>
    <lineage>
        <taxon>Eukaryota</taxon>
        <taxon>Fungi</taxon>
        <taxon>Dikarya</taxon>
        <taxon>Ascomycota</taxon>
        <taxon>Pezizomycotina</taxon>
        <taxon>Sordariomycetes</taxon>
        <taxon>Hypocreomycetidae</taxon>
        <taxon>Hypocreales</taxon>
        <taxon>Nectriaceae</taxon>
        <taxon>Fusarium</taxon>
        <taxon>Fusarium tricinctum species complex</taxon>
    </lineage>
</organism>
<comment type="caution">
    <text evidence="2">The sequence shown here is derived from an EMBL/GenBank/DDBJ whole genome shotgun (WGS) entry which is preliminary data.</text>
</comment>
<evidence type="ECO:0000313" key="3">
    <source>
        <dbReference type="Proteomes" id="UP000813427"/>
    </source>
</evidence>
<dbReference type="AlphaFoldDB" id="A0A8K0RZG9"/>
<dbReference type="Proteomes" id="UP000813427">
    <property type="component" value="Unassembled WGS sequence"/>
</dbReference>
<sequence>MISLSNKSPLASVNEDEIDLEDIIHTSDETVVELNRLCGEPFQMLENWLSSPATPTKQQTIYRQHNRIPFFPSEDSKLRATSLNIRRGGNCPNSLQVLEQLVGDRDALQLHLVSPLPDASSSAARRVVSSFGPQSKIDFSRCLYREGSTETASSYILRSQETGSRTVVNYNDLSEMTEDEFGNIARSFEAGEETWWHFEGRIPDTVQSCIRLLRNVLPNANISVEIEKPGREGLPQLASEVDVVFYSRSWAESRGHKTPEDCLKDEEHRKASLALCTWGAEGAAGLSRSSGETVRCRWPAQAQAQDVYGGGISVVDAVGAGDTFIAGMLYGLICHPGDWSTGRKLGFAVQLATLKVQREGFDGLGADMLKTADWRRLNA</sequence>
<dbReference type="PANTHER" id="PTHR42774:SF3">
    <property type="entry name" value="KETOHEXOKINASE"/>
    <property type="match status" value="1"/>
</dbReference>
<dbReference type="InterPro" id="IPR052562">
    <property type="entry name" value="Ketohexokinase-related"/>
</dbReference>
<dbReference type="OrthoDB" id="204058at2759"/>
<proteinExistence type="predicted"/>
<dbReference type="PANTHER" id="PTHR42774">
    <property type="entry name" value="PHOSPHOTRANSFERASE SYSTEM TRANSPORT PROTEIN"/>
    <property type="match status" value="1"/>
</dbReference>
<name>A0A8K0RZG9_9HYPO</name>
<protein>
    <submittedName>
        <fullName evidence="2">Ribokinase-like protein</fullName>
    </submittedName>
</protein>
<dbReference type="EMBL" id="JAGPXF010000003">
    <property type="protein sequence ID" value="KAH7251721.1"/>
    <property type="molecule type" value="Genomic_DNA"/>
</dbReference>